<proteinExistence type="predicted"/>
<evidence type="ECO:0000256" key="1">
    <source>
        <dbReference type="SAM" id="SignalP"/>
    </source>
</evidence>
<dbReference type="Proteomes" id="UP000243197">
    <property type="component" value="Chromosome"/>
</dbReference>
<evidence type="ECO:0000313" key="2">
    <source>
        <dbReference type="EMBL" id="BAV95035.1"/>
    </source>
</evidence>
<dbReference type="EMBL" id="AP014564">
    <property type="protein sequence ID" value="BAV95035.1"/>
    <property type="molecule type" value="Genomic_DNA"/>
</dbReference>
<accession>A0A1J1EAR9</accession>
<feature type="chain" id="PRO_5012814255" description="Secreted protein" evidence="1">
    <location>
        <begin position="21"/>
        <end position="184"/>
    </location>
</feature>
<evidence type="ECO:0008006" key="4">
    <source>
        <dbReference type="Google" id="ProtNLM"/>
    </source>
</evidence>
<dbReference type="RefSeq" id="WP_096686506.1">
    <property type="nucleotide sequence ID" value="NZ_AP014564.1"/>
</dbReference>
<keyword evidence="3" id="KW-1185">Reference proteome</keyword>
<dbReference type="KEGG" id="ise:JBKA6_1022"/>
<keyword evidence="1" id="KW-0732">Signal</keyword>
<sequence>MRKIFLFFVFLFVFNSSINAQDNPSNSIDTKAKNIIKTNVFGILTPTRDLSANSFDLLLPPLSYERVINNKFSLYIEVKTEIHILTEKTAISDYYNLNVDVAFRYYLSDSAPIGVYLSPSLQLYRDDFTDLVELNLLFGYQNIIPGTDIYFDLALGIKYRWAIRYRYDRDPIGPTGLFSVGYPF</sequence>
<dbReference type="AlphaFoldDB" id="A0A1J1EAR9"/>
<protein>
    <recommendedName>
        <fullName evidence="4">Secreted protein</fullName>
    </recommendedName>
</protein>
<name>A0A1J1EAR9_9FLAO</name>
<feature type="signal peptide" evidence="1">
    <location>
        <begin position="1"/>
        <end position="20"/>
    </location>
</feature>
<evidence type="ECO:0000313" key="3">
    <source>
        <dbReference type="Proteomes" id="UP000243197"/>
    </source>
</evidence>
<dbReference type="OrthoDB" id="1118958at2"/>
<organism evidence="2 3">
    <name type="scientific">Ichthyobacterium seriolicida</name>
    <dbReference type="NCBI Taxonomy" id="242600"/>
    <lineage>
        <taxon>Bacteria</taxon>
        <taxon>Pseudomonadati</taxon>
        <taxon>Bacteroidota</taxon>
        <taxon>Flavobacteriia</taxon>
        <taxon>Flavobacteriales</taxon>
        <taxon>Ichthyobacteriaceae</taxon>
        <taxon>Ichthyobacterium</taxon>
    </lineage>
</organism>
<gene>
    <name evidence="2" type="ORF">JBKA6_1022</name>
</gene>
<reference evidence="2 3" key="1">
    <citation type="submission" date="2014-03" db="EMBL/GenBank/DDBJ databases">
        <title>complete genome sequence of Flavobacteriaceae bacterium JBKA-6.</title>
        <authorList>
            <person name="Takano T."/>
            <person name="Nakamura Y."/>
            <person name="Takuma S."/>
            <person name="Yasuike M."/>
            <person name="Matsuyama T."/>
            <person name="Sakai T."/>
            <person name="Fujiwara A."/>
            <person name="Kimoto K."/>
            <person name="Fukuda Y."/>
            <person name="Kondo H."/>
            <person name="Hirono I."/>
            <person name="Nakayasu C."/>
        </authorList>
    </citation>
    <scope>NUCLEOTIDE SEQUENCE [LARGE SCALE GENOMIC DNA]</scope>
    <source>
        <strain evidence="2 3">JBKA-6</strain>
    </source>
</reference>